<proteinExistence type="predicted"/>
<reference evidence="2" key="1">
    <citation type="journal article" date="2017" name="Appl. Environ. Microbiol.">
        <title>Genomic analysis of Calderihabitans maritimus KKC1, a thermophilic hydrogenogenic carboxydotrophic bacterium isolated from marine sediment.</title>
        <authorList>
            <person name="Omae K."/>
            <person name="Yoneda Y."/>
            <person name="Fukuyama Y."/>
            <person name="Yoshida T."/>
            <person name="Sako Y."/>
        </authorList>
    </citation>
    <scope>NUCLEOTIDE SEQUENCE [LARGE SCALE GENOMIC DNA]</scope>
    <source>
        <strain evidence="2">KKC1</strain>
    </source>
</reference>
<feature type="non-terminal residue" evidence="1">
    <location>
        <position position="10"/>
    </location>
</feature>
<dbReference type="Proteomes" id="UP000197032">
    <property type="component" value="Unassembled WGS sequence"/>
</dbReference>
<keyword evidence="2" id="KW-1185">Reference proteome</keyword>
<comment type="caution">
    <text evidence="1">The sequence shown here is derived from an EMBL/GenBank/DDBJ whole genome shotgun (WGS) entry which is preliminary data.</text>
</comment>
<dbReference type="EMBL" id="BDGJ01000090">
    <property type="protein sequence ID" value="GAW92667.1"/>
    <property type="molecule type" value="Genomic_DNA"/>
</dbReference>
<evidence type="ECO:0000313" key="2">
    <source>
        <dbReference type="Proteomes" id="UP000197032"/>
    </source>
</evidence>
<evidence type="ECO:0000313" key="1">
    <source>
        <dbReference type="EMBL" id="GAW92667.1"/>
    </source>
</evidence>
<name>A0A1Z5HTK1_9FIRM</name>
<organism evidence="1 2">
    <name type="scientific">Calderihabitans maritimus</name>
    <dbReference type="NCBI Taxonomy" id="1246530"/>
    <lineage>
        <taxon>Bacteria</taxon>
        <taxon>Bacillati</taxon>
        <taxon>Bacillota</taxon>
        <taxon>Clostridia</taxon>
        <taxon>Neomoorellales</taxon>
        <taxon>Calderihabitantaceae</taxon>
        <taxon>Calderihabitans</taxon>
    </lineage>
</organism>
<sequence length="10" mass="1142">MARERLQPAA</sequence>
<accession>A0A1Z5HTK1</accession>
<protein>
    <submittedName>
        <fullName evidence="1">Uncharacterized protein</fullName>
    </submittedName>
</protein>
<gene>
    <name evidence="1" type="ORF">KKC1_18180</name>
</gene>